<protein>
    <submittedName>
        <fullName evidence="1">Uncharacterized protein</fullName>
    </submittedName>
</protein>
<reference evidence="1" key="1">
    <citation type="submission" date="2018-02" db="EMBL/GenBank/DDBJ databases">
        <title>Rhizophora mucronata_Transcriptome.</title>
        <authorList>
            <person name="Meera S.P."/>
            <person name="Sreeshan A."/>
            <person name="Augustine A."/>
        </authorList>
    </citation>
    <scope>NUCLEOTIDE SEQUENCE</scope>
    <source>
        <tissue evidence="1">Leaf</tissue>
    </source>
</reference>
<dbReference type="AlphaFoldDB" id="A0A2P2NDM7"/>
<sequence length="46" mass="5485">MLHVRRTVMILKVFEMKVLHKLKLNSLDSESHYLCTMNGHIKNNFN</sequence>
<name>A0A2P2NDM7_RHIMU</name>
<dbReference type="EMBL" id="GGEC01060100">
    <property type="protein sequence ID" value="MBX40584.1"/>
    <property type="molecule type" value="Transcribed_RNA"/>
</dbReference>
<proteinExistence type="predicted"/>
<organism evidence="1">
    <name type="scientific">Rhizophora mucronata</name>
    <name type="common">Asiatic mangrove</name>
    <dbReference type="NCBI Taxonomy" id="61149"/>
    <lineage>
        <taxon>Eukaryota</taxon>
        <taxon>Viridiplantae</taxon>
        <taxon>Streptophyta</taxon>
        <taxon>Embryophyta</taxon>
        <taxon>Tracheophyta</taxon>
        <taxon>Spermatophyta</taxon>
        <taxon>Magnoliopsida</taxon>
        <taxon>eudicotyledons</taxon>
        <taxon>Gunneridae</taxon>
        <taxon>Pentapetalae</taxon>
        <taxon>rosids</taxon>
        <taxon>fabids</taxon>
        <taxon>Malpighiales</taxon>
        <taxon>Rhizophoraceae</taxon>
        <taxon>Rhizophora</taxon>
    </lineage>
</organism>
<accession>A0A2P2NDM7</accession>
<evidence type="ECO:0000313" key="1">
    <source>
        <dbReference type="EMBL" id="MBX40584.1"/>
    </source>
</evidence>